<proteinExistence type="predicted"/>
<reference evidence="2" key="1">
    <citation type="submission" date="2018-05" db="EMBL/GenBank/DDBJ databases">
        <authorList>
            <person name="Lanie J.A."/>
            <person name="Ng W.-L."/>
            <person name="Kazmierczak K.M."/>
            <person name="Andrzejewski T.M."/>
            <person name="Davidsen T.M."/>
            <person name="Wayne K.J."/>
            <person name="Tettelin H."/>
            <person name="Glass J.I."/>
            <person name="Rusch D."/>
            <person name="Podicherti R."/>
            <person name="Tsui H.-C.T."/>
            <person name="Winkler M.E."/>
        </authorList>
    </citation>
    <scope>NUCLEOTIDE SEQUENCE</scope>
</reference>
<sequence length="207" mass="23654">MSNSMKIWISLLVIYAGFFLWYTDIGGKLDEEEIEVFLEKLEENASANSVDSSSQISLIKRFMEEDTGRQFLMVNNIDMDEDPEDVEGAEPGESAESLLDRYMEHMYPQLFKRACHPVFAGYAIHPSMDIVGIEGAEIWDQAALMRYKSRRAFMEVVTHPNMLSKHDFKVAALEKTIAYPVETALYLSDPRFLLALILIILGLFLQN</sequence>
<protein>
    <recommendedName>
        <fullName evidence="3">DUF1330 domain-containing protein</fullName>
    </recommendedName>
</protein>
<dbReference type="Gene3D" id="3.30.70.100">
    <property type="match status" value="1"/>
</dbReference>
<evidence type="ECO:0000313" key="2">
    <source>
        <dbReference type="EMBL" id="SVA07159.1"/>
    </source>
</evidence>
<evidence type="ECO:0008006" key="3">
    <source>
        <dbReference type="Google" id="ProtNLM"/>
    </source>
</evidence>
<dbReference type="EMBL" id="UINC01003532">
    <property type="protein sequence ID" value="SVA07159.1"/>
    <property type="molecule type" value="Genomic_DNA"/>
</dbReference>
<accession>A0A381SUN4</accession>
<name>A0A381SUN4_9ZZZZ</name>
<keyword evidence="1" id="KW-0472">Membrane</keyword>
<gene>
    <name evidence="2" type="ORF">METZ01_LOCUS60013</name>
</gene>
<feature type="non-terminal residue" evidence="2">
    <location>
        <position position="1"/>
    </location>
</feature>
<organism evidence="2">
    <name type="scientific">marine metagenome</name>
    <dbReference type="NCBI Taxonomy" id="408172"/>
    <lineage>
        <taxon>unclassified sequences</taxon>
        <taxon>metagenomes</taxon>
        <taxon>ecological metagenomes</taxon>
    </lineage>
</organism>
<feature type="non-terminal residue" evidence="2">
    <location>
        <position position="207"/>
    </location>
</feature>
<keyword evidence="1" id="KW-1133">Transmembrane helix</keyword>
<evidence type="ECO:0000256" key="1">
    <source>
        <dbReference type="SAM" id="Phobius"/>
    </source>
</evidence>
<feature type="transmembrane region" description="Helical" evidence="1">
    <location>
        <begin position="7"/>
        <end position="23"/>
    </location>
</feature>
<dbReference type="AlphaFoldDB" id="A0A381SUN4"/>
<keyword evidence="1" id="KW-0812">Transmembrane</keyword>